<dbReference type="CDD" id="cd00075">
    <property type="entry name" value="HATPase"/>
    <property type="match status" value="1"/>
</dbReference>
<dbReference type="Pfam" id="PF02518">
    <property type="entry name" value="HATPase_c"/>
    <property type="match status" value="1"/>
</dbReference>
<dbReference type="SUPFAM" id="SSF55874">
    <property type="entry name" value="ATPase domain of HSP90 chaperone/DNA topoisomerase II/histidine kinase"/>
    <property type="match status" value="1"/>
</dbReference>
<feature type="domain" description="Histidine kinase" evidence="11">
    <location>
        <begin position="1"/>
        <end position="150"/>
    </location>
</feature>
<protein>
    <recommendedName>
        <fullName evidence="3">histidine kinase</fullName>
        <ecNumber evidence="3">2.7.13.3</ecNumber>
    </recommendedName>
</protein>
<comment type="subcellular location">
    <subcellularLocation>
        <location evidence="2">Membrane</location>
    </subcellularLocation>
</comment>
<name>A0A4Y4B7G0_MICMQ</name>
<sequence>MDLSLLAEGAVEALVPLADRRGVAVEVGGAPAPVLGSSTLLPQLVTNLVLNAIVHNLPSGGAVAVRTHSMPHAVALVVENTGELLPAHRVATLIEPFQRGAERTRSDDHAGAGLGLAIVDRITQAHGGTLVLTPRTDGGLIVTVWLPHPYPVEPSA</sequence>
<dbReference type="PRINTS" id="PR00344">
    <property type="entry name" value="BCTRLSENSOR"/>
</dbReference>
<keyword evidence="7" id="KW-0418">Kinase</keyword>
<dbReference type="GO" id="GO:0016020">
    <property type="term" value="C:membrane"/>
    <property type="evidence" value="ECO:0007669"/>
    <property type="project" value="UniProtKB-SubCell"/>
</dbReference>
<evidence type="ECO:0000256" key="5">
    <source>
        <dbReference type="ARBA" id="ARBA00022679"/>
    </source>
</evidence>
<dbReference type="PROSITE" id="PS50109">
    <property type="entry name" value="HIS_KIN"/>
    <property type="match status" value="1"/>
</dbReference>
<dbReference type="Gene3D" id="3.30.565.10">
    <property type="entry name" value="Histidine kinase-like ATPase, C-terminal domain"/>
    <property type="match status" value="1"/>
</dbReference>
<organism evidence="12 13">
    <name type="scientific">Microbacterium maritypicum</name>
    <name type="common">Microbacterium liquefaciens</name>
    <dbReference type="NCBI Taxonomy" id="33918"/>
    <lineage>
        <taxon>Bacteria</taxon>
        <taxon>Bacillati</taxon>
        <taxon>Actinomycetota</taxon>
        <taxon>Actinomycetes</taxon>
        <taxon>Micrococcales</taxon>
        <taxon>Microbacteriaceae</taxon>
        <taxon>Microbacterium</taxon>
    </lineage>
</organism>
<keyword evidence="6" id="KW-0812">Transmembrane</keyword>
<keyword evidence="5" id="KW-0808">Transferase</keyword>
<evidence type="ECO:0000256" key="2">
    <source>
        <dbReference type="ARBA" id="ARBA00004370"/>
    </source>
</evidence>
<dbReference type="GO" id="GO:0000160">
    <property type="term" value="P:phosphorelay signal transduction system"/>
    <property type="evidence" value="ECO:0007669"/>
    <property type="project" value="UniProtKB-KW"/>
</dbReference>
<comment type="caution">
    <text evidence="12">The sequence shown here is derived from an EMBL/GenBank/DDBJ whole genome shotgun (WGS) entry which is preliminary data.</text>
</comment>
<keyword evidence="10" id="KW-0472">Membrane</keyword>
<evidence type="ECO:0000256" key="9">
    <source>
        <dbReference type="ARBA" id="ARBA00023012"/>
    </source>
</evidence>
<dbReference type="PANTHER" id="PTHR45436:SF5">
    <property type="entry name" value="SENSOR HISTIDINE KINASE TRCS"/>
    <property type="match status" value="1"/>
</dbReference>
<evidence type="ECO:0000256" key="1">
    <source>
        <dbReference type="ARBA" id="ARBA00000085"/>
    </source>
</evidence>
<dbReference type="RefSeq" id="WP_307723090.1">
    <property type="nucleotide sequence ID" value="NZ_BJNQ01000018.1"/>
</dbReference>
<evidence type="ECO:0000313" key="13">
    <source>
        <dbReference type="Proteomes" id="UP000317410"/>
    </source>
</evidence>
<evidence type="ECO:0000256" key="6">
    <source>
        <dbReference type="ARBA" id="ARBA00022692"/>
    </source>
</evidence>
<evidence type="ECO:0000256" key="4">
    <source>
        <dbReference type="ARBA" id="ARBA00022553"/>
    </source>
</evidence>
<dbReference type="InterPro" id="IPR004358">
    <property type="entry name" value="Sig_transdc_His_kin-like_C"/>
</dbReference>
<dbReference type="AlphaFoldDB" id="A0A4Y4B7G0"/>
<keyword evidence="9" id="KW-0902">Two-component regulatory system</keyword>
<comment type="catalytic activity">
    <reaction evidence="1">
        <text>ATP + protein L-histidine = ADP + protein N-phospho-L-histidine.</text>
        <dbReference type="EC" id="2.7.13.3"/>
    </reaction>
</comment>
<gene>
    <name evidence="12" type="ORF">MLI01_24710</name>
</gene>
<dbReference type="GO" id="GO:0004673">
    <property type="term" value="F:protein histidine kinase activity"/>
    <property type="evidence" value="ECO:0007669"/>
    <property type="project" value="UniProtKB-EC"/>
</dbReference>
<dbReference type="EMBL" id="BJNQ01000018">
    <property type="protein sequence ID" value="GEC76326.1"/>
    <property type="molecule type" value="Genomic_DNA"/>
</dbReference>
<evidence type="ECO:0000313" key="12">
    <source>
        <dbReference type="EMBL" id="GEC76326.1"/>
    </source>
</evidence>
<dbReference type="PANTHER" id="PTHR45436">
    <property type="entry name" value="SENSOR HISTIDINE KINASE YKOH"/>
    <property type="match status" value="1"/>
</dbReference>
<reference evidence="12 13" key="1">
    <citation type="submission" date="2019-06" db="EMBL/GenBank/DDBJ databases">
        <title>Whole genome shotgun sequence of Microbacterium liquefaciens NBRC 15037.</title>
        <authorList>
            <person name="Hosoyama A."/>
            <person name="Uohara A."/>
            <person name="Ohji S."/>
            <person name="Ichikawa N."/>
        </authorList>
    </citation>
    <scope>NUCLEOTIDE SEQUENCE [LARGE SCALE GENOMIC DNA]</scope>
    <source>
        <strain evidence="12 13">NBRC 15037</strain>
    </source>
</reference>
<dbReference type="InterPro" id="IPR036890">
    <property type="entry name" value="HATPase_C_sf"/>
</dbReference>
<dbReference type="InterPro" id="IPR050428">
    <property type="entry name" value="TCS_sensor_his_kinase"/>
</dbReference>
<dbReference type="InterPro" id="IPR003594">
    <property type="entry name" value="HATPase_dom"/>
</dbReference>
<evidence type="ECO:0000256" key="3">
    <source>
        <dbReference type="ARBA" id="ARBA00012438"/>
    </source>
</evidence>
<evidence type="ECO:0000256" key="10">
    <source>
        <dbReference type="ARBA" id="ARBA00023136"/>
    </source>
</evidence>
<dbReference type="SMART" id="SM00387">
    <property type="entry name" value="HATPase_c"/>
    <property type="match status" value="1"/>
</dbReference>
<dbReference type="InterPro" id="IPR005467">
    <property type="entry name" value="His_kinase_dom"/>
</dbReference>
<proteinExistence type="predicted"/>
<evidence type="ECO:0000259" key="11">
    <source>
        <dbReference type="PROSITE" id="PS50109"/>
    </source>
</evidence>
<dbReference type="Proteomes" id="UP000317410">
    <property type="component" value="Unassembled WGS sequence"/>
</dbReference>
<keyword evidence="8" id="KW-1133">Transmembrane helix</keyword>
<keyword evidence="4" id="KW-0597">Phosphoprotein</keyword>
<accession>A0A4Y4B7G0</accession>
<evidence type="ECO:0000256" key="8">
    <source>
        <dbReference type="ARBA" id="ARBA00022989"/>
    </source>
</evidence>
<evidence type="ECO:0000256" key="7">
    <source>
        <dbReference type="ARBA" id="ARBA00022777"/>
    </source>
</evidence>
<dbReference type="EC" id="2.7.13.3" evidence="3"/>